<name>A0ABX1VT62_9FIRM</name>
<proteinExistence type="predicted"/>
<dbReference type="Proteomes" id="UP000539052">
    <property type="component" value="Unassembled WGS sequence"/>
</dbReference>
<dbReference type="EMBL" id="JAAOXG010000039">
    <property type="protein sequence ID" value="NNJ31633.1"/>
    <property type="molecule type" value="Genomic_DNA"/>
</dbReference>
<sequence>MNNPLLTEAIGVHFLDMDSGIEEQVICNTDGSFTIIINSRLNQERQMQAYQHALRHIANDDFNKKHADSVELAM</sequence>
<comment type="caution">
    <text evidence="1">The sequence shown here is derived from an EMBL/GenBank/DDBJ whole genome shotgun (WGS) entry which is preliminary data.</text>
</comment>
<evidence type="ECO:0000313" key="1">
    <source>
        <dbReference type="EMBL" id="NNJ31633.1"/>
    </source>
</evidence>
<reference evidence="1 2" key="1">
    <citation type="submission" date="2020-03" db="EMBL/GenBank/DDBJ databases">
        <title>Genome Sequence of industrial isolate, B5A.</title>
        <authorList>
            <person name="Sharma S."/>
            <person name="Patil P.B."/>
            <person name="Korpole S."/>
        </authorList>
    </citation>
    <scope>NUCLEOTIDE SEQUENCE [LARGE SCALE GENOMIC DNA]</scope>
    <source>
        <strain evidence="1 2">PI-S10-B5A</strain>
    </source>
</reference>
<organism evidence="1 2">
    <name type="scientific">Lacrimispora defluvii</name>
    <dbReference type="NCBI Taxonomy" id="2719233"/>
    <lineage>
        <taxon>Bacteria</taxon>
        <taxon>Bacillati</taxon>
        <taxon>Bacillota</taxon>
        <taxon>Clostridia</taxon>
        <taxon>Lachnospirales</taxon>
        <taxon>Lachnospiraceae</taxon>
        <taxon>Lacrimispora</taxon>
    </lineage>
</organism>
<keyword evidence="2" id="KW-1185">Reference proteome</keyword>
<evidence type="ECO:0000313" key="2">
    <source>
        <dbReference type="Proteomes" id="UP000539052"/>
    </source>
</evidence>
<accession>A0ABX1VT62</accession>
<gene>
    <name evidence="1" type="ORF">G9470_17805</name>
</gene>
<dbReference type="RefSeq" id="WP_170822758.1">
    <property type="nucleotide sequence ID" value="NZ_JAAOXG010000039.1"/>
</dbReference>
<protein>
    <submittedName>
        <fullName evidence="1">Uncharacterized protein</fullName>
    </submittedName>
</protein>